<sequence>MADKLDTGHKCLGNIVDSHQKTAKCSLCNEKNTGILKECKTCWYKGCAKCIAKDGGIIEHLQPVRLSQRQTGDTLAAPTGPVLAGSSQMAQAGSMPSLPANDPAGPPAIPSTATPRSAASVLPTASPRSEKRTRTARKEDNKKTTTESSRKGKEKDPSLSDSSVDMSGDSPDRAPLTKRAKKHQSAAAAPKRTTRSFAPAKTGATVLDPFQQQTDPTLPPPGRVAFSGVNAKSYDSSGAIFAKEAFAAPRRTPREPAKRTLAKLDPVPAHLKGKTTVIIGGGVMGLCIAYHLAASSQGEVKPSGRKPGIKHTIIIIEESEQPFHAGSGTNSGRLSTAQLSEDLKQLGEFSYEQWEELGSKLEFREQTAYCGGSLLHLKCISGRNSGGFDLAPEWLKLFKEDLVSHDPPDRRGASVDPVKLGTWLVNQCYDRGVWLRIGTRIIAANHSADCNLESVTVEVVKVGQECVIPCDNLVIAAGTWSETLFNRLFPDSSVALPSSKIRAADWMLVANPEPTSQGNVSIGGVSSVGLELASRTDGQIWVAAVADGAIRQPQPTQLSSLYPQTFGRLRRHAADLIAFPRGAATNPEPLAKGTALTATMMDGNPVMGRVSFDRLWVAPRSKGTKANPLGVFLCYGHGVCGLTLGMGCGKIMADMIRNVQPAIDVSKFDVRLASQAGGVASGSGHTDSQSTKSFHYSRSMSFETNPTNQVNNYLPYLEQDKLFIHKADQVPRSNAQLP</sequence>
<feature type="region of interest" description="Disordered" evidence="2">
    <location>
        <begin position="71"/>
        <end position="219"/>
    </location>
</feature>
<proteinExistence type="predicted"/>
<dbReference type="Pfam" id="PF01266">
    <property type="entry name" value="DAO"/>
    <property type="match status" value="1"/>
</dbReference>
<evidence type="ECO:0000313" key="5">
    <source>
        <dbReference type="Proteomes" id="UP001357485"/>
    </source>
</evidence>
<dbReference type="InterPro" id="IPR006076">
    <property type="entry name" value="FAD-dep_OxRdtase"/>
</dbReference>
<dbReference type="Gene3D" id="3.30.9.10">
    <property type="entry name" value="D-Amino Acid Oxidase, subunit A, domain 2"/>
    <property type="match status" value="2"/>
</dbReference>
<dbReference type="PANTHER" id="PTHR13847:SF289">
    <property type="entry name" value="GLYCINE OXIDASE"/>
    <property type="match status" value="1"/>
</dbReference>
<dbReference type="Proteomes" id="UP001357485">
    <property type="component" value="Unassembled WGS sequence"/>
</dbReference>
<feature type="domain" description="FAD dependent oxidoreductase" evidence="3">
    <location>
        <begin position="277"/>
        <end position="655"/>
    </location>
</feature>
<dbReference type="InterPro" id="IPR036188">
    <property type="entry name" value="FAD/NAD-bd_sf"/>
</dbReference>
<keyword evidence="5" id="KW-1185">Reference proteome</keyword>
<gene>
    <name evidence="4" type="ORF">LTR16_001674</name>
</gene>
<protein>
    <recommendedName>
        <fullName evidence="3">FAD dependent oxidoreductase domain-containing protein</fullName>
    </recommendedName>
</protein>
<organism evidence="4 5">
    <name type="scientific">Cryomyces antarcticus</name>
    <dbReference type="NCBI Taxonomy" id="329879"/>
    <lineage>
        <taxon>Eukaryota</taxon>
        <taxon>Fungi</taxon>
        <taxon>Dikarya</taxon>
        <taxon>Ascomycota</taxon>
        <taxon>Pezizomycotina</taxon>
        <taxon>Dothideomycetes</taxon>
        <taxon>Dothideomycetes incertae sedis</taxon>
        <taxon>Cryomyces</taxon>
    </lineage>
</organism>
<dbReference type="PANTHER" id="PTHR13847">
    <property type="entry name" value="SARCOSINE DEHYDROGENASE-RELATED"/>
    <property type="match status" value="1"/>
</dbReference>
<dbReference type="Gene3D" id="3.50.50.60">
    <property type="entry name" value="FAD/NAD(P)-binding domain"/>
    <property type="match status" value="2"/>
</dbReference>
<reference evidence="4 5" key="1">
    <citation type="submission" date="2023-08" db="EMBL/GenBank/DDBJ databases">
        <title>Black Yeasts Isolated from many extreme environments.</title>
        <authorList>
            <person name="Coleine C."/>
            <person name="Stajich J.E."/>
            <person name="Selbmann L."/>
        </authorList>
    </citation>
    <scope>NUCLEOTIDE SEQUENCE [LARGE SCALE GENOMIC DNA]</scope>
    <source>
        <strain evidence="4 5">CCFEE 536</strain>
    </source>
</reference>
<comment type="caution">
    <text evidence="4">The sequence shown here is derived from an EMBL/GenBank/DDBJ whole genome shotgun (WGS) entry which is preliminary data.</text>
</comment>
<feature type="compositionally biased region" description="Basic and acidic residues" evidence="2">
    <location>
        <begin position="128"/>
        <end position="158"/>
    </location>
</feature>
<keyword evidence="1" id="KW-0560">Oxidoreductase</keyword>
<dbReference type="SUPFAM" id="SSF51905">
    <property type="entry name" value="FAD/NAD(P)-binding domain"/>
    <property type="match status" value="1"/>
</dbReference>
<name>A0ABR0KTS2_9PEZI</name>
<evidence type="ECO:0000313" key="4">
    <source>
        <dbReference type="EMBL" id="KAK5130202.1"/>
    </source>
</evidence>
<accession>A0ABR0KTS2</accession>
<dbReference type="EMBL" id="JAVRRA010024718">
    <property type="protein sequence ID" value="KAK5130202.1"/>
    <property type="molecule type" value="Genomic_DNA"/>
</dbReference>
<evidence type="ECO:0000256" key="1">
    <source>
        <dbReference type="ARBA" id="ARBA00023002"/>
    </source>
</evidence>
<evidence type="ECO:0000256" key="2">
    <source>
        <dbReference type="SAM" id="MobiDB-lite"/>
    </source>
</evidence>
<evidence type="ECO:0000259" key="3">
    <source>
        <dbReference type="Pfam" id="PF01266"/>
    </source>
</evidence>